<sequence length="483" mass="54154">MPVPRLFMLLLCSLAITACSSRPSSEIQLTDAEQSLVNSAAYIAERSPLVADVWPGFWSANEPFLLYRVDELALLITDKEPIAGYEQVDDDLLPSMLRGRSYFYPGSLPRLESGFVLSYPVQNYQVTAVQLQPDSRNNLSTLVHEAFHAYQQQHFTPGSQPHVDDEVFSAYTVRALLRMQQRLLQHMLNLSGQESHDFAHDYLTLRLVGEQIMPPSAIQLQRNSERMEGSAQLMGLKAVFGRAGDSSALTEHLQQSLEGSPDGIQEQMDLWAAGYHTGASLALILTRFEEDWQTPLAEGRHLQHILADFTDFNAEVALTQANDVLARHDFNHWVAWAERQSMRSAQPSVREFTEQHSTWVELRMQVSMQDEEPESDINFSSGPAGMSRPQENIILLGRAENLTFYSHGVRLVAQQVPALINTQELHRGEILFKVAVTDLPQLCEGLSGCTLENLGLNVEGLIITSENPVDLNYQDSTLSIQIH</sequence>
<dbReference type="OrthoDB" id="6397080at2"/>
<evidence type="ECO:0000313" key="3">
    <source>
        <dbReference type="Proteomes" id="UP000288293"/>
    </source>
</evidence>
<gene>
    <name evidence="2" type="ORF">CWE09_11935</name>
</gene>
<dbReference type="EMBL" id="PIPL01000003">
    <property type="protein sequence ID" value="RUO23856.1"/>
    <property type="molecule type" value="Genomic_DNA"/>
</dbReference>
<reference evidence="2 3" key="1">
    <citation type="journal article" date="2011" name="Front. Microbiol.">
        <title>Genomic signatures of strain selection and enhancement in Bacillus atrophaeus var. globigii, a historical biowarfare simulant.</title>
        <authorList>
            <person name="Gibbons H.S."/>
            <person name="Broomall S.M."/>
            <person name="McNew L.A."/>
            <person name="Daligault H."/>
            <person name="Chapman C."/>
            <person name="Bruce D."/>
            <person name="Karavis M."/>
            <person name="Krepps M."/>
            <person name="McGregor P.A."/>
            <person name="Hong C."/>
            <person name="Park K.H."/>
            <person name="Akmal A."/>
            <person name="Feldman A."/>
            <person name="Lin J.S."/>
            <person name="Chang W.E."/>
            <person name="Higgs B.W."/>
            <person name="Demirev P."/>
            <person name="Lindquist J."/>
            <person name="Liem A."/>
            <person name="Fochler E."/>
            <person name="Read T.D."/>
            <person name="Tapia R."/>
            <person name="Johnson S."/>
            <person name="Bishop-Lilly K.A."/>
            <person name="Detter C."/>
            <person name="Han C."/>
            <person name="Sozhamannan S."/>
            <person name="Rosenzweig C.N."/>
            <person name="Skowronski E.W."/>
        </authorList>
    </citation>
    <scope>NUCLEOTIDE SEQUENCE [LARGE SCALE GENOMIC DNA]</scope>
    <source>
        <strain evidence="2 3">MLST1</strain>
    </source>
</reference>
<dbReference type="RefSeq" id="WP_126804276.1">
    <property type="nucleotide sequence ID" value="NZ_PIPL01000003.1"/>
</dbReference>
<dbReference type="PROSITE" id="PS51257">
    <property type="entry name" value="PROKAR_LIPOPROTEIN"/>
    <property type="match status" value="1"/>
</dbReference>
<keyword evidence="3" id="KW-1185">Reference proteome</keyword>
<organism evidence="2 3">
    <name type="scientific">Aliidiomarina minuta</name>
    <dbReference type="NCBI Taxonomy" id="880057"/>
    <lineage>
        <taxon>Bacteria</taxon>
        <taxon>Pseudomonadati</taxon>
        <taxon>Pseudomonadota</taxon>
        <taxon>Gammaproteobacteria</taxon>
        <taxon>Alteromonadales</taxon>
        <taxon>Idiomarinaceae</taxon>
        <taxon>Aliidiomarina</taxon>
    </lineage>
</organism>
<evidence type="ECO:0000256" key="1">
    <source>
        <dbReference type="SAM" id="SignalP"/>
    </source>
</evidence>
<evidence type="ECO:0000313" key="2">
    <source>
        <dbReference type="EMBL" id="RUO23856.1"/>
    </source>
</evidence>
<dbReference type="Proteomes" id="UP000288293">
    <property type="component" value="Unassembled WGS sequence"/>
</dbReference>
<keyword evidence="1" id="KW-0732">Signal</keyword>
<protein>
    <recommendedName>
        <fullName evidence="4">DUF1570 domain-containing protein</fullName>
    </recommendedName>
</protein>
<accession>A0A432W3H4</accession>
<dbReference type="AlphaFoldDB" id="A0A432W3H4"/>
<name>A0A432W3H4_9GAMM</name>
<proteinExistence type="predicted"/>
<feature type="chain" id="PRO_5019369981" description="DUF1570 domain-containing protein" evidence="1">
    <location>
        <begin position="19"/>
        <end position="483"/>
    </location>
</feature>
<comment type="caution">
    <text evidence="2">The sequence shown here is derived from an EMBL/GenBank/DDBJ whole genome shotgun (WGS) entry which is preliminary data.</text>
</comment>
<evidence type="ECO:0008006" key="4">
    <source>
        <dbReference type="Google" id="ProtNLM"/>
    </source>
</evidence>
<feature type="signal peptide" evidence="1">
    <location>
        <begin position="1"/>
        <end position="18"/>
    </location>
</feature>